<accession>A0A2A6EGS7</accession>
<dbReference type="EMBL" id="NSLY01000010">
    <property type="protein sequence ID" value="PDP60519.1"/>
    <property type="molecule type" value="Genomic_DNA"/>
</dbReference>
<dbReference type="Proteomes" id="UP000219058">
    <property type="component" value="Unassembled WGS sequence"/>
</dbReference>
<protein>
    <submittedName>
        <fullName evidence="1">Uncharacterized protein</fullName>
    </submittedName>
</protein>
<gene>
    <name evidence="1" type="ORF">CLI71_05135</name>
</gene>
<comment type="caution">
    <text evidence="1">The sequence shown here is derived from an EMBL/GenBank/DDBJ whole genome shotgun (WGS) entry which is preliminary data.</text>
</comment>
<proteinExistence type="predicted"/>
<organism evidence="1 2">
    <name type="scientific">Prevotella intermedia</name>
    <dbReference type="NCBI Taxonomy" id="28131"/>
    <lineage>
        <taxon>Bacteria</taxon>
        <taxon>Pseudomonadati</taxon>
        <taxon>Bacteroidota</taxon>
        <taxon>Bacteroidia</taxon>
        <taxon>Bacteroidales</taxon>
        <taxon>Prevotellaceae</taxon>
        <taxon>Prevotella</taxon>
    </lineage>
</organism>
<dbReference type="AlphaFoldDB" id="A0A2A6EGS7"/>
<reference evidence="1 2" key="1">
    <citation type="submission" date="2017-09" db="EMBL/GenBank/DDBJ databases">
        <title>Phase variable restriction modification systems are present in the genome sequences of periodontal pathogens Prevotella intermedia, Tannerella forsythia and Porphyromonas gingivalis.</title>
        <authorList>
            <person name="Haigh R.D."/>
            <person name="Crawford L."/>
            <person name="Ralph J."/>
            <person name="Wanford J."/>
            <person name="Vartoukian S.R."/>
            <person name="Hijazib K."/>
            <person name="Wade W."/>
            <person name="Oggioni M.R."/>
        </authorList>
    </citation>
    <scope>NUCLEOTIDE SEQUENCE [LARGE SCALE GENOMIC DNA]</scope>
    <source>
        <strain evidence="1 2">WW2834</strain>
    </source>
</reference>
<sequence length="76" mass="8664">MCILKANLFTFFVQLQVCSVAILRIATETYNIPFGLLDFVKIISPKNDNFDLALQKRLFCDAKQPLLPCKTYAFGM</sequence>
<evidence type="ECO:0000313" key="1">
    <source>
        <dbReference type="EMBL" id="PDP60519.1"/>
    </source>
</evidence>
<name>A0A2A6EGS7_PREIN</name>
<evidence type="ECO:0000313" key="2">
    <source>
        <dbReference type="Proteomes" id="UP000219058"/>
    </source>
</evidence>